<keyword evidence="1" id="KW-0812">Transmembrane</keyword>
<dbReference type="Proteomes" id="UP000177040">
    <property type="component" value="Unassembled WGS sequence"/>
</dbReference>
<keyword evidence="1" id="KW-1133">Transmembrane helix</keyword>
<evidence type="ECO:0000313" key="2">
    <source>
        <dbReference type="EMBL" id="OGH78730.1"/>
    </source>
</evidence>
<sequence length="229" mass="25580">MKVRRRTRPLLDVLNAEDDDPDLRILGRRRRPLDRDVGVDRVLEELGRRLHRKTLTDRRGHHRDGVGQAGDPQALRAERAVEVPALVAVAVGLIRRQLLAPDDLGDLAHVGRQSLADQPDEARPDLDDVDPVVHDGQAHGRVQVSAGPDPADLLVVDHHDAVPDAQEPEQLTLVVFLEKEPFHDVLHVYVLIIDCSIPSSSITFLVLVLLRGEKRRLFICFLPNTIGHI</sequence>
<comment type="caution">
    <text evidence="2">The sequence shown here is derived from an EMBL/GenBank/DDBJ whole genome shotgun (WGS) entry which is preliminary data.</text>
</comment>
<reference evidence="2 3" key="1">
    <citation type="journal article" date="2016" name="Nat. Commun.">
        <title>Thousands of microbial genomes shed light on interconnected biogeochemical processes in an aquifer system.</title>
        <authorList>
            <person name="Anantharaman K."/>
            <person name="Brown C.T."/>
            <person name="Hug L.A."/>
            <person name="Sharon I."/>
            <person name="Castelle C.J."/>
            <person name="Probst A.J."/>
            <person name="Thomas B.C."/>
            <person name="Singh A."/>
            <person name="Wilkins M.J."/>
            <person name="Karaoz U."/>
            <person name="Brodie E.L."/>
            <person name="Williams K.H."/>
            <person name="Hubbard S.S."/>
            <person name="Banfield J.F."/>
        </authorList>
    </citation>
    <scope>NUCLEOTIDE SEQUENCE [LARGE SCALE GENOMIC DNA]</scope>
</reference>
<keyword evidence="1" id="KW-0472">Membrane</keyword>
<organism evidence="2 3">
    <name type="scientific">Candidatus Magasanikbacteria bacterium RIFCSPLOWO2_01_FULL_40_15</name>
    <dbReference type="NCBI Taxonomy" id="1798686"/>
    <lineage>
        <taxon>Bacteria</taxon>
        <taxon>Candidatus Magasanikiibacteriota</taxon>
    </lineage>
</organism>
<dbReference type="AlphaFoldDB" id="A0A1F6N4X7"/>
<feature type="transmembrane region" description="Helical" evidence="1">
    <location>
        <begin position="186"/>
        <end position="210"/>
    </location>
</feature>
<gene>
    <name evidence="2" type="ORF">A2983_04505</name>
</gene>
<protein>
    <submittedName>
        <fullName evidence="2">Uncharacterized protein</fullName>
    </submittedName>
</protein>
<evidence type="ECO:0000313" key="3">
    <source>
        <dbReference type="Proteomes" id="UP000177040"/>
    </source>
</evidence>
<proteinExistence type="predicted"/>
<name>A0A1F6N4X7_9BACT</name>
<accession>A0A1F6N4X7</accession>
<dbReference type="EMBL" id="MFQH01000003">
    <property type="protein sequence ID" value="OGH78730.1"/>
    <property type="molecule type" value="Genomic_DNA"/>
</dbReference>
<evidence type="ECO:0000256" key="1">
    <source>
        <dbReference type="SAM" id="Phobius"/>
    </source>
</evidence>